<dbReference type="GO" id="GO:0000977">
    <property type="term" value="F:RNA polymerase II transcription regulatory region sequence-specific DNA binding"/>
    <property type="evidence" value="ECO:0007669"/>
    <property type="project" value="TreeGrafter"/>
</dbReference>
<keyword evidence="4 8" id="KW-0440">LIM domain</keyword>
<evidence type="ECO:0000256" key="5">
    <source>
        <dbReference type="ARBA" id="ARBA00023125"/>
    </source>
</evidence>
<feature type="domain" description="LIM zinc-binding" evidence="9">
    <location>
        <begin position="130"/>
        <end position="186"/>
    </location>
</feature>
<sequence>MPLAYVGSQWSDSSLCLPIECVVDPEDDARERKLSALMMFLTTLDEPFEPHQQLVTTSMLGSATTPEGPCRGCGFPIMDRFFLLVGDRCWHVDCLKCCLCQIRLDQADSCFMKDGMVFCRDDYHRQFSKRCKRCHRPLSNQDVIMKARECVYHIQCFNCIICGSSLQPGELFALGDNGSLYCQGII</sequence>
<keyword evidence="6" id="KW-0371">Homeobox</keyword>
<dbReference type="InterPro" id="IPR050453">
    <property type="entry name" value="LIM_Homeobox_TF"/>
</dbReference>
<dbReference type="SMART" id="SM00132">
    <property type="entry name" value="LIM"/>
    <property type="match status" value="2"/>
</dbReference>
<evidence type="ECO:0000256" key="3">
    <source>
        <dbReference type="ARBA" id="ARBA00022833"/>
    </source>
</evidence>
<evidence type="ECO:0000256" key="1">
    <source>
        <dbReference type="ARBA" id="ARBA00004123"/>
    </source>
</evidence>
<name>A0A914V1N0_9BILA</name>
<evidence type="ECO:0000256" key="4">
    <source>
        <dbReference type="ARBA" id="ARBA00023038"/>
    </source>
</evidence>
<dbReference type="AlphaFoldDB" id="A0A914V1N0"/>
<dbReference type="PROSITE" id="PS00478">
    <property type="entry name" value="LIM_DOMAIN_1"/>
    <property type="match status" value="1"/>
</dbReference>
<dbReference type="PANTHER" id="PTHR24208">
    <property type="entry name" value="LIM/HOMEOBOX PROTEIN LHX"/>
    <property type="match status" value="1"/>
</dbReference>
<evidence type="ECO:0000256" key="7">
    <source>
        <dbReference type="ARBA" id="ARBA00023242"/>
    </source>
</evidence>
<organism evidence="10 11">
    <name type="scientific">Plectus sambesii</name>
    <dbReference type="NCBI Taxonomy" id="2011161"/>
    <lineage>
        <taxon>Eukaryota</taxon>
        <taxon>Metazoa</taxon>
        <taxon>Ecdysozoa</taxon>
        <taxon>Nematoda</taxon>
        <taxon>Chromadorea</taxon>
        <taxon>Plectida</taxon>
        <taxon>Plectina</taxon>
        <taxon>Plectoidea</taxon>
        <taxon>Plectidae</taxon>
        <taxon>Plectus</taxon>
    </lineage>
</organism>
<evidence type="ECO:0000256" key="2">
    <source>
        <dbReference type="ARBA" id="ARBA00022723"/>
    </source>
</evidence>
<accession>A0A914V1N0</accession>
<keyword evidence="5" id="KW-0238">DNA-binding</keyword>
<dbReference type="SUPFAM" id="SSF57716">
    <property type="entry name" value="Glucocorticoid receptor-like (DNA-binding domain)"/>
    <property type="match status" value="2"/>
</dbReference>
<evidence type="ECO:0000313" key="11">
    <source>
        <dbReference type="WBParaSite" id="PSAMB.scaffold1448size31390.g13163.t1"/>
    </source>
</evidence>
<proteinExistence type="predicted"/>
<dbReference type="InterPro" id="IPR001781">
    <property type="entry name" value="Znf_LIM"/>
</dbReference>
<keyword evidence="10" id="KW-1185">Reference proteome</keyword>
<keyword evidence="3 8" id="KW-0862">Zinc</keyword>
<dbReference type="GO" id="GO:0005634">
    <property type="term" value="C:nucleus"/>
    <property type="evidence" value="ECO:0007669"/>
    <property type="project" value="UniProtKB-SubCell"/>
</dbReference>
<keyword evidence="2 8" id="KW-0479">Metal-binding</keyword>
<dbReference type="PROSITE" id="PS50023">
    <property type="entry name" value="LIM_DOMAIN_2"/>
    <property type="match status" value="2"/>
</dbReference>
<dbReference type="GO" id="GO:0046872">
    <property type="term" value="F:metal ion binding"/>
    <property type="evidence" value="ECO:0007669"/>
    <property type="project" value="UniProtKB-KW"/>
</dbReference>
<feature type="domain" description="LIM zinc-binding" evidence="9">
    <location>
        <begin position="68"/>
        <end position="129"/>
    </location>
</feature>
<dbReference type="Proteomes" id="UP000887566">
    <property type="component" value="Unplaced"/>
</dbReference>
<dbReference type="WBParaSite" id="PSAMB.scaffold1448size31390.g13163.t1">
    <property type="protein sequence ID" value="PSAMB.scaffold1448size31390.g13163.t1"/>
    <property type="gene ID" value="PSAMB.scaffold1448size31390.g13163"/>
</dbReference>
<evidence type="ECO:0000259" key="9">
    <source>
        <dbReference type="PROSITE" id="PS50023"/>
    </source>
</evidence>
<evidence type="ECO:0000313" key="10">
    <source>
        <dbReference type="Proteomes" id="UP000887566"/>
    </source>
</evidence>
<comment type="subcellular location">
    <subcellularLocation>
        <location evidence="1">Nucleus</location>
    </subcellularLocation>
</comment>
<dbReference type="Pfam" id="PF00412">
    <property type="entry name" value="LIM"/>
    <property type="match status" value="2"/>
</dbReference>
<dbReference type="PANTHER" id="PTHR24208:SF168">
    <property type="entry name" value="PROTEIN APTEROUS"/>
    <property type="match status" value="1"/>
</dbReference>
<keyword evidence="7" id="KW-0539">Nucleus</keyword>
<dbReference type="GO" id="GO:0030182">
    <property type="term" value="P:neuron differentiation"/>
    <property type="evidence" value="ECO:0007669"/>
    <property type="project" value="TreeGrafter"/>
</dbReference>
<evidence type="ECO:0000256" key="6">
    <source>
        <dbReference type="ARBA" id="ARBA00023155"/>
    </source>
</evidence>
<dbReference type="Gene3D" id="2.10.110.10">
    <property type="entry name" value="Cysteine Rich Protein"/>
    <property type="match status" value="2"/>
</dbReference>
<evidence type="ECO:0000256" key="8">
    <source>
        <dbReference type="PROSITE-ProRule" id="PRU00125"/>
    </source>
</evidence>
<protein>
    <submittedName>
        <fullName evidence="11">LIM zinc-binding domain-containing protein</fullName>
    </submittedName>
</protein>
<dbReference type="GO" id="GO:0000981">
    <property type="term" value="F:DNA-binding transcription factor activity, RNA polymerase II-specific"/>
    <property type="evidence" value="ECO:0007669"/>
    <property type="project" value="TreeGrafter"/>
</dbReference>
<reference evidence="11" key="1">
    <citation type="submission" date="2022-11" db="UniProtKB">
        <authorList>
            <consortium name="WormBaseParasite"/>
        </authorList>
    </citation>
    <scope>IDENTIFICATION</scope>
</reference>